<keyword evidence="4" id="KW-0433">Leucine-rich repeat</keyword>
<evidence type="ECO:0000256" key="8">
    <source>
        <dbReference type="ARBA" id="ARBA00023278"/>
    </source>
</evidence>
<evidence type="ECO:0000256" key="9">
    <source>
        <dbReference type="ARBA" id="ARBA00023316"/>
    </source>
</evidence>
<evidence type="ECO:0000256" key="2">
    <source>
        <dbReference type="ARBA" id="ARBA00022512"/>
    </source>
</evidence>
<dbReference type="RefSeq" id="XP_024370173.1">
    <property type="nucleotide sequence ID" value="XM_024514405.2"/>
</dbReference>
<keyword evidence="2" id="KW-0134">Cell wall</keyword>
<dbReference type="InterPro" id="IPR013210">
    <property type="entry name" value="LRR_N_plant-typ"/>
</dbReference>
<evidence type="ECO:0000256" key="7">
    <source>
        <dbReference type="ARBA" id="ARBA00023180"/>
    </source>
</evidence>
<keyword evidence="3" id="KW-0964">Secreted</keyword>
<dbReference type="SUPFAM" id="SSF52058">
    <property type="entry name" value="L domain-like"/>
    <property type="match status" value="1"/>
</dbReference>
<dbReference type="KEGG" id="ppp:112279726"/>
<keyword evidence="8" id="KW-0379">Hydroxylation</keyword>
<dbReference type="InterPro" id="IPR016186">
    <property type="entry name" value="C-type_lectin-like/link_sf"/>
</dbReference>
<proteinExistence type="predicted"/>
<organism evidence="14">
    <name type="scientific">Physcomitrium patens</name>
    <name type="common">Spreading-leaved earth moss</name>
    <name type="synonym">Physcomitrella patens</name>
    <dbReference type="NCBI Taxonomy" id="3218"/>
    <lineage>
        <taxon>Eukaryota</taxon>
        <taxon>Viridiplantae</taxon>
        <taxon>Streptophyta</taxon>
        <taxon>Embryophyta</taxon>
        <taxon>Bryophyta</taxon>
        <taxon>Bryophytina</taxon>
        <taxon>Bryopsida</taxon>
        <taxon>Funariidae</taxon>
        <taxon>Funariales</taxon>
        <taxon>Funariaceae</taxon>
        <taxon>Physcomitrium</taxon>
    </lineage>
</organism>
<dbReference type="EMBL" id="ABEU02000003">
    <property type="protein sequence ID" value="PNR58455.1"/>
    <property type="molecule type" value="Genomic_DNA"/>
</dbReference>
<evidence type="ECO:0000256" key="1">
    <source>
        <dbReference type="ARBA" id="ARBA00004191"/>
    </source>
</evidence>
<keyword evidence="9" id="KW-0961">Cell wall biogenesis/degradation</keyword>
<dbReference type="PRINTS" id="PR01217">
    <property type="entry name" value="PRICHEXTENSN"/>
</dbReference>
<comment type="subcellular location">
    <subcellularLocation>
        <location evidence="1">Secreted</location>
        <location evidence="1">Cell wall</location>
    </subcellularLocation>
</comment>
<dbReference type="InterPro" id="IPR051582">
    <property type="entry name" value="LRR_extensin-like_regulator"/>
</dbReference>
<evidence type="ECO:0000256" key="10">
    <source>
        <dbReference type="ARBA" id="ARBA00041871"/>
    </source>
</evidence>
<dbReference type="PANTHER" id="PTHR32093">
    <property type="entry name" value="LEUCINE-RICH REPEAT EXTENSIN-LIKE PROTEIN 3-RELATED"/>
    <property type="match status" value="1"/>
</dbReference>
<dbReference type="InterPro" id="IPR032675">
    <property type="entry name" value="LRR_dom_sf"/>
</dbReference>
<feature type="chain" id="PRO_5043158379" description="Cell wall hydroxyproline-rich glycoprotein" evidence="12">
    <location>
        <begin position="25"/>
        <end position="688"/>
    </location>
</feature>
<dbReference type="Gene3D" id="3.80.10.10">
    <property type="entry name" value="Ribonuclease Inhibitor"/>
    <property type="match status" value="2"/>
</dbReference>
<keyword evidence="16" id="KW-1185">Reference proteome</keyword>
<dbReference type="SMR" id="A0A2K1KXD6"/>
<reference evidence="14 16" key="1">
    <citation type="journal article" date="2008" name="Science">
        <title>The Physcomitrella genome reveals evolutionary insights into the conquest of land by plants.</title>
        <authorList>
            <person name="Rensing S."/>
            <person name="Lang D."/>
            <person name="Zimmer A."/>
            <person name="Terry A."/>
            <person name="Salamov A."/>
            <person name="Shapiro H."/>
            <person name="Nishiyama T."/>
            <person name="Perroud P.-F."/>
            <person name="Lindquist E."/>
            <person name="Kamisugi Y."/>
            <person name="Tanahashi T."/>
            <person name="Sakakibara K."/>
            <person name="Fujita T."/>
            <person name="Oishi K."/>
            <person name="Shin-I T."/>
            <person name="Kuroki Y."/>
            <person name="Toyoda A."/>
            <person name="Suzuki Y."/>
            <person name="Hashimoto A."/>
            <person name="Yamaguchi K."/>
            <person name="Sugano A."/>
            <person name="Kohara Y."/>
            <person name="Fujiyama A."/>
            <person name="Anterola A."/>
            <person name="Aoki S."/>
            <person name="Ashton N."/>
            <person name="Barbazuk W.B."/>
            <person name="Barker E."/>
            <person name="Bennetzen J."/>
            <person name="Bezanilla M."/>
            <person name="Blankenship R."/>
            <person name="Cho S.H."/>
            <person name="Dutcher S."/>
            <person name="Estelle M."/>
            <person name="Fawcett J.A."/>
            <person name="Gundlach H."/>
            <person name="Hanada K."/>
            <person name="Heyl A."/>
            <person name="Hicks K.A."/>
            <person name="Hugh J."/>
            <person name="Lohr M."/>
            <person name="Mayer K."/>
            <person name="Melkozernov A."/>
            <person name="Murata T."/>
            <person name="Nelson D."/>
            <person name="Pils B."/>
            <person name="Prigge M."/>
            <person name="Reiss B."/>
            <person name="Renner T."/>
            <person name="Rombauts S."/>
            <person name="Rushton P."/>
            <person name="Sanderfoot A."/>
            <person name="Schween G."/>
            <person name="Shiu S.-H."/>
            <person name="Stueber K."/>
            <person name="Theodoulou F.L."/>
            <person name="Tu H."/>
            <person name="Van de Peer Y."/>
            <person name="Verrier P.J."/>
            <person name="Waters E."/>
            <person name="Wood A."/>
            <person name="Yang L."/>
            <person name="Cove D."/>
            <person name="Cuming A."/>
            <person name="Hasebe M."/>
            <person name="Lucas S."/>
            <person name="Mishler D.B."/>
            <person name="Reski R."/>
            <person name="Grigoriev I."/>
            <person name="Quatrano R.S."/>
            <person name="Boore J.L."/>
        </authorList>
    </citation>
    <scope>NUCLEOTIDE SEQUENCE [LARGE SCALE GENOMIC DNA]</scope>
    <source>
        <strain evidence="15 16">cv. Gransden 2004</strain>
    </source>
</reference>
<evidence type="ECO:0000313" key="15">
    <source>
        <dbReference type="EnsemblPlants" id="Pp3c3_36180V3.1"/>
    </source>
</evidence>
<evidence type="ECO:0000313" key="16">
    <source>
        <dbReference type="Proteomes" id="UP000006727"/>
    </source>
</evidence>
<dbReference type="OMA" id="GCNDVHP"/>
<evidence type="ECO:0000256" key="11">
    <source>
        <dbReference type="SAM" id="MobiDB-lite"/>
    </source>
</evidence>
<dbReference type="SUPFAM" id="SSF56436">
    <property type="entry name" value="C-type lectin-like"/>
    <property type="match status" value="1"/>
</dbReference>
<dbReference type="Pfam" id="PF08263">
    <property type="entry name" value="LRRNT_2"/>
    <property type="match status" value="1"/>
</dbReference>
<dbReference type="SMART" id="SM00034">
    <property type="entry name" value="CLECT"/>
    <property type="match status" value="1"/>
</dbReference>
<dbReference type="CDD" id="cd00037">
    <property type="entry name" value="CLECT"/>
    <property type="match status" value="1"/>
</dbReference>
<dbReference type="STRING" id="3218.A0A2K1KXD6"/>
<keyword evidence="5 12" id="KW-0732">Signal</keyword>
<reference evidence="15" key="3">
    <citation type="submission" date="2020-12" db="UniProtKB">
        <authorList>
            <consortium name="EnsemblPlants"/>
        </authorList>
    </citation>
    <scope>IDENTIFICATION</scope>
</reference>
<feature type="signal peptide" evidence="12">
    <location>
        <begin position="1"/>
        <end position="24"/>
    </location>
</feature>
<dbReference type="PANTHER" id="PTHR32093:SF121">
    <property type="entry name" value="LEUCINE-RICH REPEAT EXTENSIN-LIKE PROTEIN 6"/>
    <property type="match status" value="1"/>
</dbReference>
<evidence type="ECO:0000256" key="4">
    <source>
        <dbReference type="ARBA" id="ARBA00022614"/>
    </source>
</evidence>
<evidence type="ECO:0000256" key="3">
    <source>
        <dbReference type="ARBA" id="ARBA00022525"/>
    </source>
</evidence>
<reference evidence="14 16" key="2">
    <citation type="journal article" date="2018" name="Plant J.">
        <title>The Physcomitrella patens chromosome-scale assembly reveals moss genome structure and evolution.</title>
        <authorList>
            <person name="Lang D."/>
            <person name="Ullrich K.K."/>
            <person name="Murat F."/>
            <person name="Fuchs J."/>
            <person name="Jenkins J."/>
            <person name="Haas F.B."/>
            <person name="Piednoel M."/>
            <person name="Gundlach H."/>
            <person name="Van Bel M."/>
            <person name="Meyberg R."/>
            <person name="Vives C."/>
            <person name="Morata J."/>
            <person name="Symeonidi A."/>
            <person name="Hiss M."/>
            <person name="Muchero W."/>
            <person name="Kamisugi Y."/>
            <person name="Saleh O."/>
            <person name="Blanc G."/>
            <person name="Decker E.L."/>
            <person name="van Gessel N."/>
            <person name="Grimwood J."/>
            <person name="Hayes R.D."/>
            <person name="Graham S.W."/>
            <person name="Gunter L.E."/>
            <person name="McDaniel S.F."/>
            <person name="Hoernstein S.N.W."/>
            <person name="Larsson A."/>
            <person name="Li F.W."/>
            <person name="Perroud P.F."/>
            <person name="Phillips J."/>
            <person name="Ranjan P."/>
            <person name="Rokshar D.S."/>
            <person name="Rothfels C.J."/>
            <person name="Schneider L."/>
            <person name="Shu S."/>
            <person name="Stevenson D.W."/>
            <person name="Thummler F."/>
            <person name="Tillich M."/>
            <person name="Villarreal Aguilar J.C."/>
            <person name="Widiez T."/>
            <person name="Wong G.K."/>
            <person name="Wymore A."/>
            <person name="Zhang Y."/>
            <person name="Zimmer A.D."/>
            <person name="Quatrano R.S."/>
            <person name="Mayer K.F.X."/>
            <person name="Goodstein D."/>
            <person name="Casacuberta J.M."/>
            <person name="Vandepoele K."/>
            <person name="Reski R."/>
            <person name="Cuming A.C."/>
            <person name="Tuskan G.A."/>
            <person name="Maumus F."/>
            <person name="Salse J."/>
            <person name="Schmutz J."/>
            <person name="Rensing S.A."/>
        </authorList>
    </citation>
    <scope>NUCLEOTIDE SEQUENCE [LARGE SCALE GENOMIC DNA]</scope>
    <source>
        <strain evidence="15 16">cv. Gransden 2004</strain>
    </source>
</reference>
<feature type="domain" description="C-type lectin" evidence="13">
    <location>
        <begin position="490"/>
        <end position="635"/>
    </location>
</feature>
<evidence type="ECO:0000256" key="6">
    <source>
        <dbReference type="ARBA" id="ARBA00022737"/>
    </source>
</evidence>
<keyword evidence="6" id="KW-0677">Repeat</keyword>
<dbReference type="GO" id="GO:0071555">
    <property type="term" value="P:cell wall organization"/>
    <property type="evidence" value="ECO:0007669"/>
    <property type="project" value="UniProtKB-KW"/>
</dbReference>
<evidence type="ECO:0000313" key="14">
    <source>
        <dbReference type="EMBL" id="PNR58455.1"/>
    </source>
</evidence>
<dbReference type="Proteomes" id="UP000006727">
    <property type="component" value="Chromosome 3"/>
</dbReference>
<gene>
    <name evidence="15" type="primary">LOC112279726</name>
    <name evidence="14" type="ORF">PHYPA_005450</name>
</gene>
<evidence type="ECO:0000256" key="12">
    <source>
        <dbReference type="SAM" id="SignalP"/>
    </source>
</evidence>
<dbReference type="GeneID" id="112279726"/>
<name>A0A2K1KXD6_PHYPA</name>
<accession>A0A2K1KXD6</accession>
<dbReference type="Gramene" id="Pp3c3_36180V3.2">
    <property type="protein sequence ID" value="Pp3c3_36180V3.2"/>
    <property type="gene ID" value="Pp3c3_36180"/>
</dbReference>
<dbReference type="EnsemblPlants" id="Pp3c3_36180V3.1">
    <property type="protein sequence ID" value="Pp3c3_36180V3.1"/>
    <property type="gene ID" value="Pp3c3_36180"/>
</dbReference>
<dbReference type="FunFam" id="3.80.10.10:FF:000224">
    <property type="entry name" value="Leucine-rich repeat extensin-like protein 1"/>
    <property type="match status" value="1"/>
</dbReference>
<dbReference type="AlphaFoldDB" id="A0A2K1KXD6"/>
<dbReference type="Pfam" id="PF13855">
    <property type="entry name" value="LRR_8"/>
    <property type="match status" value="1"/>
</dbReference>
<dbReference type="Gene3D" id="3.10.100.10">
    <property type="entry name" value="Mannose-Binding Protein A, subunit A"/>
    <property type="match status" value="1"/>
</dbReference>
<dbReference type="PaxDb" id="3218-PP1S96_30V6.1"/>
<dbReference type="InterPro" id="IPR016187">
    <property type="entry name" value="CTDL_fold"/>
</dbReference>
<evidence type="ECO:0000259" key="13">
    <source>
        <dbReference type="PROSITE" id="PS50041"/>
    </source>
</evidence>
<dbReference type="Gramene" id="Pp3c3_36180V3.1">
    <property type="protein sequence ID" value="Pp3c3_36180V3.1"/>
    <property type="gene ID" value="Pp3c3_36180"/>
</dbReference>
<dbReference type="InterPro" id="IPR001304">
    <property type="entry name" value="C-type_lectin-like"/>
</dbReference>
<protein>
    <recommendedName>
        <fullName evidence="10">Cell wall hydroxyproline-rich glycoprotein</fullName>
    </recommendedName>
</protein>
<feature type="region of interest" description="Disordered" evidence="11">
    <location>
        <begin position="372"/>
        <end position="486"/>
    </location>
</feature>
<dbReference type="PROSITE" id="PS50041">
    <property type="entry name" value="C_TYPE_LECTIN_2"/>
    <property type="match status" value="1"/>
</dbReference>
<keyword evidence="7" id="KW-0325">Glycoprotein</keyword>
<dbReference type="FunFam" id="3.80.10.10:FF:000041">
    <property type="entry name" value="LRR receptor-like serine/threonine-protein kinase ERECTA"/>
    <property type="match status" value="1"/>
</dbReference>
<dbReference type="EnsemblPlants" id="Pp3c3_36180V3.2">
    <property type="protein sequence ID" value="Pp3c3_36180V3.2"/>
    <property type="gene ID" value="Pp3c3_36180"/>
</dbReference>
<dbReference type="OrthoDB" id="676979at2759"/>
<feature type="compositionally biased region" description="Pro residues" evidence="11">
    <location>
        <begin position="377"/>
        <end position="476"/>
    </location>
</feature>
<dbReference type="InterPro" id="IPR001611">
    <property type="entry name" value="Leu-rich_rpt"/>
</dbReference>
<sequence>MGATINALLLTALLVSLFSLQAVATDPFFGDRPIGNHPPGVGRHPPGIGRHGPAWSKWRAYIALKAWKKAITDDPKGILKTWVGKDVCKYEGVFCSPPEDPDLQYLEVVAGIDLNDADLKGTLVPELGLLREIGIFHLNSNRFSGEVPDSFRYMKTLFELDLSNNQLSGSFPLVVLDIPNLVYLDIRFNEFFGKLPRELFSKPTLDAIFVNNCNFEGDIPDNFGESPVSAVVLANNRFDGSIPSSIRNMSNTLNEIVALGNNFHGTLPSEIGSLKNVNLFDYSANYISGGLPTSIKNMRDLEVFDMSRNYLAGTVTAELCGLNNLTAVALDYNYFKGVDPTCARLGDILSLVGNCVPGAPGQKDEATCAQFYGLTPPRTPSNPTPSNPPRSSSPPPPTPSNPPRSPSPPPPSPSSPPPSPSQPPPSPPPPSPSPPPPSPSPPPPSPSPPPPPVVSPPPPPVISPPPPPPYISPAPQPDTECPEGYEPGKKSGTCFMLVKEPQTWAEAEYYCRQHSDGHLAAPADWDELRDLGKLCYKSNRTVFRDENNPWGLGCYLGGRRPYTLEPETNGWNYPGYPCIEFNQSFWNHGEPNNLGGQEGCLTIKFESKEQARDKSKLPYMLNDLRCDVQLPFICSLTRCEDGCDNSNTCKTLGDDGAECHSDASAAVGYSCDCSNGYSWDESGTCVPE</sequence>
<evidence type="ECO:0000256" key="5">
    <source>
        <dbReference type="ARBA" id="ARBA00022729"/>
    </source>
</evidence>